<dbReference type="InterPro" id="IPR001003">
    <property type="entry name" value="MHC_II_a_N"/>
</dbReference>
<evidence type="ECO:0000256" key="3">
    <source>
        <dbReference type="SAM" id="MobiDB-lite"/>
    </source>
</evidence>
<dbReference type="Pfam" id="PF00993">
    <property type="entry name" value="MHC_II_alpha"/>
    <property type="match status" value="1"/>
</dbReference>
<evidence type="ECO:0000256" key="1">
    <source>
        <dbReference type="ARBA" id="ARBA00023157"/>
    </source>
</evidence>
<gene>
    <name evidence="6" type="primary">LOC111945158</name>
</gene>
<dbReference type="Ensembl" id="ENSCCET00000003169.1">
    <property type="protein sequence ID" value="ENSCCEP00000001861.1"/>
    <property type="gene ID" value="ENSCCEG00000002161.1"/>
</dbReference>
<reference evidence="6" key="2">
    <citation type="submission" date="2025-09" db="UniProtKB">
        <authorList>
            <consortium name="Ensembl"/>
        </authorList>
    </citation>
    <scope>IDENTIFICATION</scope>
</reference>
<dbReference type="Gene3D" id="3.10.320.10">
    <property type="entry name" value="Class II Histocompatibility Antigen, M Beta Chain, Chain B, domain 1"/>
    <property type="match status" value="1"/>
</dbReference>
<evidence type="ECO:0000259" key="5">
    <source>
        <dbReference type="SMART" id="SM00920"/>
    </source>
</evidence>
<dbReference type="InterPro" id="IPR014745">
    <property type="entry name" value="MHC_II_a/b_N"/>
</dbReference>
<feature type="region of interest" description="Disordered" evidence="3">
    <location>
        <begin position="98"/>
        <end position="119"/>
    </location>
</feature>
<dbReference type="GO" id="GO:0006955">
    <property type="term" value="P:immune response"/>
    <property type="evidence" value="ECO:0007669"/>
    <property type="project" value="InterPro"/>
</dbReference>
<dbReference type="GeneID" id="111945158"/>
<dbReference type="SUPFAM" id="SSF54452">
    <property type="entry name" value="MHC antigen-recognition domain"/>
    <property type="match status" value="1"/>
</dbReference>
<feature type="chain" id="PRO_5033995351" evidence="4">
    <location>
        <begin position="23"/>
        <end position="209"/>
    </location>
</feature>
<accession>A0A8C0U1A0</accession>
<proteinExistence type="predicted"/>
<reference evidence="6" key="1">
    <citation type="submission" date="2025-08" db="UniProtKB">
        <authorList>
            <consortium name="Ensembl"/>
        </authorList>
    </citation>
    <scope>IDENTIFICATION</scope>
</reference>
<feature type="signal peptide" evidence="4">
    <location>
        <begin position="1"/>
        <end position="22"/>
    </location>
</feature>
<dbReference type="Proteomes" id="UP000694410">
    <property type="component" value="Unplaced"/>
</dbReference>
<feature type="compositionally biased region" description="Polar residues" evidence="3">
    <location>
        <begin position="98"/>
        <end position="107"/>
    </location>
</feature>
<keyword evidence="1" id="KW-1015">Disulfide bond</keyword>
<keyword evidence="4" id="KW-0732">Signal</keyword>
<keyword evidence="2" id="KW-0325">Glycoprotein</keyword>
<organism evidence="6 7">
    <name type="scientific">Cyanistes caeruleus</name>
    <name type="common">Eurasian blue tit</name>
    <name type="synonym">Parus caeruleus</name>
    <dbReference type="NCBI Taxonomy" id="156563"/>
    <lineage>
        <taxon>Eukaryota</taxon>
        <taxon>Metazoa</taxon>
        <taxon>Chordata</taxon>
        <taxon>Craniata</taxon>
        <taxon>Vertebrata</taxon>
        <taxon>Euteleostomi</taxon>
        <taxon>Archelosauria</taxon>
        <taxon>Archosauria</taxon>
        <taxon>Dinosauria</taxon>
        <taxon>Saurischia</taxon>
        <taxon>Theropoda</taxon>
        <taxon>Coelurosauria</taxon>
        <taxon>Aves</taxon>
        <taxon>Neognathae</taxon>
        <taxon>Neoaves</taxon>
        <taxon>Telluraves</taxon>
        <taxon>Australaves</taxon>
        <taxon>Passeriformes</taxon>
        <taxon>Paridae</taxon>
        <taxon>Cyanistes</taxon>
    </lineage>
</organism>
<name>A0A8C0U1A0_CYACU</name>
<dbReference type="OrthoDB" id="8925804at2759"/>
<evidence type="ECO:0000313" key="7">
    <source>
        <dbReference type="Proteomes" id="UP000694410"/>
    </source>
</evidence>
<dbReference type="SMART" id="SM00920">
    <property type="entry name" value="MHC_II_alpha"/>
    <property type="match status" value="1"/>
</dbReference>
<dbReference type="RefSeq" id="XP_023803608.1">
    <property type="nucleotide sequence ID" value="XM_023947840.1"/>
</dbReference>
<dbReference type="AlphaFoldDB" id="A0A8C0U1A0"/>
<dbReference type="GO" id="GO:0042613">
    <property type="term" value="C:MHC class II protein complex"/>
    <property type="evidence" value="ECO:0007669"/>
    <property type="project" value="InterPro"/>
</dbReference>
<sequence>MDGFPILPRLLLVVLTLPGIWGVEVRHTITQTEFYQKSLDSGIDSSEFMFDFDGDEIFHVENEETVWRLPEFQEFTSFQAQGALQNIAIDKQNLENSMAASNNSRIPSGNGAVGEREEEEEGEGFLFWEGIPEGFRGNLGFFSVIPGVLVQFLGISPQSCLDPIWILAESTPTPPNSQLFPIIPNYSQLFPIPNHPSQSFPINRSQHSQ</sequence>
<feature type="domain" description="MHC class II alpha chain N-terminal" evidence="5">
    <location>
        <begin position="27"/>
        <end position="108"/>
    </location>
</feature>
<dbReference type="InterPro" id="IPR011162">
    <property type="entry name" value="MHC_I/II-like_Ag-recog"/>
</dbReference>
<evidence type="ECO:0000256" key="4">
    <source>
        <dbReference type="SAM" id="SignalP"/>
    </source>
</evidence>
<keyword evidence="7" id="KW-1185">Reference proteome</keyword>
<dbReference type="KEGG" id="ccae:111945158"/>
<protein>
    <submittedName>
        <fullName evidence="6">Uncharacterized LOC111945158</fullName>
    </submittedName>
</protein>
<dbReference type="GO" id="GO:0019882">
    <property type="term" value="P:antigen processing and presentation"/>
    <property type="evidence" value="ECO:0007669"/>
    <property type="project" value="InterPro"/>
</dbReference>
<evidence type="ECO:0000313" key="6">
    <source>
        <dbReference type="Ensembl" id="ENSCCEP00000001861.1"/>
    </source>
</evidence>
<evidence type="ECO:0000256" key="2">
    <source>
        <dbReference type="ARBA" id="ARBA00023180"/>
    </source>
</evidence>